<accession>A0ABQ9IUJ3</accession>
<comment type="caution">
    <text evidence="2">The sequence shown here is derived from an EMBL/GenBank/DDBJ whole genome shotgun (WGS) entry which is preliminary data.</text>
</comment>
<dbReference type="PANTHER" id="PTHR47331">
    <property type="entry name" value="PHD-TYPE DOMAIN-CONTAINING PROTEIN"/>
    <property type="match status" value="1"/>
</dbReference>
<keyword evidence="3" id="KW-1185">Reference proteome</keyword>
<evidence type="ECO:0000259" key="1">
    <source>
        <dbReference type="Pfam" id="PF17921"/>
    </source>
</evidence>
<evidence type="ECO:0000313" key="2">
    <source>
        <dbReference type="EMBL" id="KAJ8966011.1"/>
    </source>
</evidence>
<dbReference type="Pfam" id="PF17921">
    <property type="entry name" value="Integrase_H2C2"/>
    <property type="match status" value="1"/>
</dbReference>
<protein>
    <recommendedName>
        <fullName evidence="1">Integrase zinc-binding domain-containing protein</fullName>
    </recommendedName>
</protein>
<dbReference type="Proteomes" id="UP001162164">
    <property type="component" value="Unassembled WGS sequence"/>
</dbReference>
<proteinExistence type="predicted"/>
<feature type="domain" description="Integrase zinc-binding" evidence="1">
    <location>
        <begin position="169"/>
        <end position="223"/>
    </location>
</feature>
<organism evidence="2 3">
    <name type="scientific">Molorchus minor</name>
    <dbReference type="NCBI Taxonomy" id="1323400"/>
    <lineage>
        <taxon>Eukaryota</taxon>
        <taxon>Metazoa</taxon>
        <taxon>Ecdysozoa</taxon>
        <taxon>Arthropoda</taxon>
        <taxon>Hexapoda</taxon>
        <taxon>Insecta</taxon>
        <taxon>Pterygota</taxon>
        <taxon>Neoptera</taxon>
        <taxon>Endopterygota</taxon>
        <taxon>Coleoptera</taxon>
        <taxon>Polyphaga</taxon>
        <taxon>Cucujiformia</taxon>
        <taxon>Chrysomeloidea</taxon>
        <taxon>Cerambycidae</taxon>
        <taxon>Lamiinae</taxon>
        <taxon>Monochamini</taxon>
        <taxon>Molorchus</taxon>
    </lineage>
</organism>
<evidence type="ECO:0000313" key="3">
    <source>
        <dbReference type="Proteomes" id="UP001162164"/>
    </source>
</evidence>
<dbReference type="InterPro" id="IPR041588">
    <property type="entry name" value="Integrase_H2C2"/>
</dbReference>
<sequence length="228" mass="26457">MIQDRIAPEFWYHLKSDVNVADHGSRGMLPSDLLSCHQWWKGPDFFQEPEEQWPKSHINKQLVEETKKLYLSLKYLDSYKTQKNKNSKVGESITAREWHEALLLLVRHVQGVAFAEEILKIKANKICSKPLRKLNPFVDDHNILRVGGRLRNADLSYDAKHPALLPKNHRLTTLLVAYYHNKFFHPGAQALQCLIVQNFWIIAARKAISSVISKCCRCFRVNPKILHP</sequence>
<gene>
    <name evidence="2" type="ORF">NQ317_012306</name>
</gene>
<dbReference type="EMBL" id="JAPWTJ010002473">
    <property type="protein sequence ID" value="KAJ8966011.1"/>
    <property type="molecule type" value="Genomic_DNA"/>
</dbReference>
<name>A0ABQ9IUJ3_9CUCU</name>
<dbReference type="PANTHER" id="PTHR47331:SF5">
    <property type="entry name" value="RIBONUCLEASE H"/>
    <property type="match status" value="1"/>
</dbReference>
<reference evidence="2" key="1">
    <citation type="journal article" date="2023" name="Insect Mol. Biol.">
        <title>Genome sequencing provides insights into the evolution of gene families encoding plant cell wall-degrading enzymes in longhorned beetles.</title>
        <authorList>
            <person name="Shin N.R."/>
            <person name="Okamura Y."/>
            <person name="Kirsch R."/>
            <person name="Pauchet Y."/>
        </authorList>
    </citation>
    <scope>NUCLEOTIDE SEQUENCE</scope>
    <source>
        <strain evidence="2">MMC_N1</strain>
    </source>
</reference>